<evidence type="ECO:0000313" key="1">
    <source>
        <dbReference type="EMBL" id="HIQ64567.1"/>
    </source>
</evidence>
<sequence>MKEQRYTWDFNTILNVQKECLEEVKTLQGISSHSSKEDVCKLKERIHTLLNISEQCQNMLRLAFPKNKVASFKQSDSLVEDSNLETLLLSNVQDYFETYSSQDQMLLAGLLDHLVGLVPKYLDWYDSFVELSRTCEVHLSNHDLVELAHLFYQDFFPNGTPIIDRFFDWQNHTLLFQYYKDIETAPANGLTFSKLPSQEYPSTIIFRNNSLTDFTTLVHELGHMYMGYQDESVFQKNYSSLLREVEGKLPEFAALSFLQREGLFEEDLFSLQATNLFATLHSVHTLFFQLMIGSCIQNHHLNFKKLERIVNRDMKVPFSYSLLLIYGEYSIFSVAQDIISDFAAYELAERYQTNPEEVSEIFQNLPKLNILPTEDALTQIGCKFHTNHAKGYQKTMKRIQKEFIQK</sequence>
<accession>A0A9D1CK97</accession>
<reference evidence="1" key="1">
    <citation type="submission" date="2020-10" db="EMBL/GenBank/DDBJ databases">
        <authorList>
            <person name="Gilroy R."/>
        </authorList>
    </citation>
    <scope>NUCLEOTIDE SEQUENCE</scope>
    <source>
        <strain evidence="1">CHK165-10780</strain>
    </source>
</reference>
<comment type="caution">
    <text evidence="1">The sequence shown here is derived from an EMBL/GenBank/DDBJ whole genome shotgun (WGS) entry which is preliminary data.</text>
</comment>
<organism evidence="1 2">
    <name type="scientific">Candidatus Faecenecus gallistercoris</name>
    <dbReference type="NCBI Taxonomy" id="2840793"/>
    <lineage>
        <taxon>Bacteria</taxon>
        <taxon>Bacillati</taxon>
        <taxon>Bacillota</taxon>
        <taxon>Bacillota incertae sedis</taxon>
        <taxon>Candidatus Faecenecus</taxon>
    </lineage>
</organism>
<gene>
    <name evidence="1" type="ORF">IAC85_02390</name>
</gene>
<evidence type="ECO:0000313" key="2">
    <source>
        <dbReference type="Proteomes" id="UP000886725"/>
    </source>
</evidence>
<dbReference type="AlphaFoldDB" id="A0A9D1CK97"/>
<proteinExistence type="predicted"/>
<dbReference type="EMBL" id="DVFU01000049">
    <property type="protein sequence ID" value="HIQ64567.1"/>
    <property type="molecule type" value="Genomic_DNA"/>
</dbReference>
<reference evidence="1" key="2">
    <citation type="journal article" date="2021" name="PeerJ">
        <title>Extensive microbial diversity within the chicken gut microbiome revealed by metagenomics and culture.</title>
        <authorList>
            <person name="Gilroy R."/>
            <person name="Ravi A."/>
            <person name="Getino M."/>
            <person name="Pursley I."/>
            <person name="Horton D.L."/>
            <person name="Alikhan N.F."/>
            <person name="Baker D."/>
            <person name="Gharbi K."/>
            <person name="Hall N."/>
            <person name="Watson M."/>
            <person name="Adriaenssens E.M."/>
            <person name="Foster-Nyarko E."/>
            <person name="Jarju S."/>
            <person name="Secka A."/>
            <person name="Antonio M."/>
            <person name="Oren A."/>
            <person name="Chaudhuri R.R."/>
            <person name="La Ragione R."/>
            <person name="Hildebrand F."/>
            <person name="Pallen M.J."/>
        </authorList>
    </citation>
    <scope>NUCLEOTIDE SEQUENCE</scope>
    <source>
        <strain evidence="1">CHK165-10780</strain>
    </source>
</reference>
<protein>
    <submittedName>
        <fullName evidence="1">Uncharacterized protein</fullName>
    </submittedName>
</protein>
<dbReference type="Proteomes" id="UP000886725">
    <property type="component" value="Unassembled WGS sequence"/>
</dbReference>
<name>A0A9D1CK97_9FIRM</name>